<keyword evidence="1" id="KW-0732">Signal</keyword>
<dbReference type="RefSeq" id="NP_001027956.2">
    <property type="nucleotide sequence ID" value="NM_001032784.2"/>
</dbReference>
<dbReference type="InterPro" id="IPR050828">
    <property type="entry name" value="C-type_lectin/matrix_domain"/>
</dbReference>
<reference evidence="3" key="4">
    <citation type="submission" date="2025-09" db="UniProtKB">
        <authorList>
            <consortium name="Ensembl"/>
        </authorList>
    </citation>
    <scope>IDENTIFICATION</scope>
</reference>
<dbReference type="OMA" id="KYICEFM"/>
<reference evidence="3" key="3">
    <citation type="submission" date="2025-08" db="UniProtKB">
        <authorList>
            <consortium name="Ensembl"/>
        </authorList>
    </citation>
    <scope>IDENTIFICATION</scope>
</reference>
<feature type="signal peptide" evidence="1">
    <location>
        <begin position="1"/>
        <end position="19"/>
    </location>
</feature>
<dbReference type="SUPFAM" id="SSF56436">
    <property type="entry name" value="C-type lectin-like"/>
    <property type="match status" value="1"/>
</dbReference>
<dbReference type="EMBL" id="EAAA01000260">
    <property type="status" value="NOT_ANNOTATED_CDS"/>
    <property type="molecule type" value="Genomic_DNA"/>
</dbReference>
<feature type="domain" description="C-type lectin" evidence="2">
    <location>
        <begin position="115"/>
        <end position="189"/>
    </location>
</feature>
<evidence type="ECO:0000256" key="1">
    <source>
        <dbReference type="SAM" id="SignalP"/>
    </source>
</evidence>
<dbReference type="InterPro" id="IPR016187">
    <property type="entry name" value="CTDL_fold"/>
</dbReference>
<dbReference type="Ensembl" id="ENSCINT00000015984.3">
    <property type="protein sequence ID" value="ENSCINP00000015984.3"/>
    <property type="gene ID" value="ENSCING00000007807.3"/>
</dbReference>
<dbReference type="KEGG" id="cin:100179079"/>
<dbReference type="InParanoid" id="F6WHQ9"/>
<dbReference type="InterPro" id="IPR016186">
    <property type="entry name" value="C-type_lectin-like/link_sf"/>
</dbReference>
<organism evidence="3 4">
    <name type="scientific">Ciona intestinalis</name>
    <name type="common">Transparent sea squirt</name>
    <name type="synonym">Ascidia intestinalis</name>
    <dbReference type="NCBI Taxonomy" id="7719"/>
    <lineage>
        <taxon>Eukaryota</taxon>
        <taxon>Metazoa</taxon>
        <taxon>Chordata</taxon>
        <taxon>Tunicata</taxon>
        <taxon>Ascidiacea</taxon>
        <taxon>Phlebobranchia</taxon>
        <taxon>Cionidae</taxon>
        <taxon>Ciona</taxon>
    </lineage>
</organism>
<reference evidence="3" key="2">
    <citation type="journal article" date="2008" name="Genome Biol.">
        <title>Improved genome assembly and evidence-based global gene model set for the chordate Ciona intestinalis: new insight into intron and operon populations.</title>
        <authorList>
            <person name="Satou Y."/>
            <person name="Mineta K."/>
            <person name="Ogasawara M."/>
            <person name="Sasakura Y."/>
            <person name="Shoguchi E."/>
            <person name="Ueno K."/>
            <person name="Yamada L."/>
            <person name="Matsumoto J."/>
            <person name="Wasserscheid J."/>
            <person name="Dewar K."/>
            <person name="Wiley G.B."/>
            <person name="Macmil S.L."/>
            <person name="Roe B.A."/>
            <person name="Zeller R.W."/>
            <person name="Hastings K.E."/>
            <person name="Lemaire P."/>
            <person name="Lindquist E."/>
            <person name="Endo T."/>
            <person name="Hotta K."/>
            <person name="Inaba K."/>
        </authorList>
    </citation>
    <scope>NUCLEOTIDE SEQUENCE [LARGE SCALE GENOMIC DNA]</scope>
    <source>
        <strain evidence="3">wild type</strain>
    </source>
</reference>
<feature type="chain" id="PRO_5014090334" evidence="1">
    <location>
        <begin position="20"/>
        <end position="280"/>
    </location>
</feature>
<name>F6WHQ9_CIOIN</name>
<sequence length="280" mass="31254">MAFFAKACCLALLVTVAHGVTNGINDVERPRDNSRTWMALCPCARAALYDMQQALTNYTEEVNSANPPNLNDVIGNIKRIAYNCTKQPTCQCPEGYFKTSDGYNCLKISDEELDCDAATTACSSDMNARLAVAKDHRGLTKLADYIRELDPSDQEFYWIGLSYNRTNGGLPVWTWEDGSAASYEITRNLRSNVRKNLLRIVDVTDGARQPLERVVISKDYTGNFWKQEMCGVARGRTQVARHKYICEFMMFKVEIKAVTSSNRTPGAPRQFARGGAGMLA</sequence>
<dbReference type="OrthoDB" id="8950604at2759"/>
<dbReference type="Gene3D" id="3.10.100.10">
    <property type="entry name" value="Mannose-Binding Protein A, subunit A"/>
    <property type="match status" value="1"/>
</dbReference>
<accession>F6WHQ9</accession>
<dbReference type="Proteomes" id="UP000008144">
    <property type="component" value="Chromosome 1"/>
</dbReference>
<evidence type="ECO:0000313" key="4">
    <source>
        <dbReference type="Proteomes" id="UP000008144"/>
    </source>
</evidence>
<protein>
    <submittedName>
        <fullName evidence="3">Uncharacterized LOC100179079</fullName>
    </submittedName>
</protein>
<dbReference type="AlphaFoldDB" id="F6WHQ9"/>
<keyword evidence="4" id="KW-1185">Reference proteome</keyword>
<gene>
    <name evidence="3" type="primary">LOC100179079</name>
</gene>
<proteinExistence type="predicted"/>
<dbReference type="PANTHER" id="PTHR45710">
    <property type="entry name" value="C-TYPE LECTIN DOMAIN-CONTAINING PROTEIN 180"/>
    <property type="match status" value="1"/>
</dbReference>
<evidence type="ECO:0000313" key="3">
    <source>
        <dbReference type="Ensembl" id="ENSCINP00000015984.3"/>
    </source>
</evidence>
<reference evidence="4" key="1">
    <citation type="journal article" date="2002" name="Science">
        <title>The draft genome of Ciona intestinalis: insights into chordate and vertebrate origins.</title>
        <authorList>
            <person name="Dehal P."/>
            <person name="Satou Y."/>
            <person name="Campbell R.K."/>
            <person name="Chapman J."/>
            <person name="Degnan B."/>
            <person name="De Tomaso A."/>
            <person name="Davidson B."/>
            <person name="Di Gregorio A."/>
            <person name="Gelpke M."/>
            <person name="Goodstein D.M."/>
            <person name="Harafuji N."/>
            <person name="Hastings K.E."/>
            <person name="Ho I."/>
            <person name="Hotta K."/>
            <person name="Huang W."/>
            <person name="Kawashima T."/>
            <person name="Lemaire P."/>
            <person name="Martinez D."/>
            <person name="Meinertzhagen I.A."/>
            <person name="Necula S."/>
            <person name="Nonaka M."/>
            <person name="Putnam N."/>
            <person name="Rash S."/>
            <person name="Saiga H."/>
            <person name="Satake M."/>
            <person name="Terry A."/>
            <person name="Yamada L."/>
            <person name="Wang H.G."/>
            <person name="Awazu S."/>
            <person name="Azumi K."/>
            <person name="Boore J."/>
            <person name="Branno M."/>
            <person name="Chin-Bow S."/>
            <person name="DeSantis R."/>
            <person name="Doyle S."/>
            <person name="Francino P."/>
            <person name="Keys D.N."/>
            <person name="Haga S."/>
            <person name="Hayashi H."/>
            <person name="Hino K."/>
            <person name="Imai K.S."/>
            <person name="Inaba K."/>
            <person name="Kano S."/>
            <person name="Kobayashi K."/>
            <person name="Kobayashi M."/>
            <person name="Lee B.I."/>
            <person name="Makabe K.W."/>
            <person name="Manohar C."/>
            <person name="Matassi G."/>
            <person name="Medina M."/>
            <person name="Mochizuki Y."/>
            <person name="Mount S."/>
            <person name="Morishita T."/>
            <person name="Miura S."/>
            <person name="Nakayama A."/>
            <person name="Nishizaka S."/>
            <person name="Nomoto H."/>
            <person name="Ohta F."/>
            <person name="Oishi K."/>
            <person name="Rigoutsos I."/>
            <person name="Sano M."/>
            <person name="Sasaki A."/>
            <person name="Sasakura Y."/>
            <person name="Shoguchi E."/>
            <person name="Shin-i T."/>
            <person name="Spagnuolo A."/>
            <person name="Stainier D."/>
            <person name="Suzuki M.M."/>
            <person name="Tassy O."/>
            <person name="Takatori N."/>
            <person name="Tokuoka M."/>
            <person name="Yagi K."/>
            <person name="Yoshizaki F."/>
            <person name="Wada S."/>
            <person name="Zhang C."/>
            <person name="Hyatt P.D."/>
            <person name="Larimer F."/>
            <person name="Detter C."/>
            <person name="Doggett N."/>
            <person name="Glavina T."/>
            <person name="Hawkins T."/>
            <person name="Richardson P."/>
            <person name="Lucas S."/>
            <person name="Kohara Y."/>
            <person name="Levine M."/>
            <person name="Satoh N."/>
            <person name="Rokhsar D.S."/>
        </authorList>
    </citation>
    <scope>NUCLEOTIDE SEQUENCE [LARGE SCALE GENOMIC DNA]</scope>
</reference>
<evidence type="ECO:0000259" key="2">
    <source>
        <dbReference type="Pfam" id="PF00059"/>
    </source>
</evidence>
<dbReference type="InterPro" id="IPR001304">
    <property type="entry name" value="C-type_lectin-like"/>
</dbReference>
<dbReference type="HOGENOM" id="CLU_993789_0_0_1"/>
<accession>A0A1W5BHF4</accession>
<dbReference type="GeneTree" id="ENSGT00940000167252"/>
<dbReference type="GeneID" id="100179079"/>
<dbReference type="Pfam" id="PF00059">
    <property type="entry name" value="Lectin_C"/>
    <property type="match status" value="1"/>
</dbReference>
<dbReference type="PANTHER" id="PTHR45710:SF34">
    <property type="match status" value="1"/>
</dbReference>